<organism evidence="2">
    <name type="scientific">uncultured Caudovirales phage</name>
    <dbReference type="NCBI Taxonomy" id="2100421"/>
    <lineage>
        <taxon>Viruses</taxon>
        <taxon>Duplodnaviria</taxon>
        <taxon>Heunggongvirae</taxon>
        <taxon>Uroviricota</taxon>
        <taxon>Caudoviricetes</taxon>
        <taxon>Peduoviridae</taxon>
        <taxon>Maltschvirus</taxon>
        <taxon>Maltschvirus maltsch</taxon>
    </lineage>
</organism>
<proteinExistence type="predicted"/>
<name>A0A6J5SKU1_9CAUD</name>
<feature type="region of interest" description="Disordered" evidence="1">
    <location>
        <begin position="202"/>
        <end position="272"/>
    </location>
</feature>
<gene>
    <name evidence="2" type="ORF">UFOVP1475_24</name>
</gene>
<accession>A0A6J5SKU1</accession>
<feature type="region of interest" description="Disordered" evidence="1">
    <location>
        <begin position="147"/>
        <end position="179"/>
    </location>
</feature>
<feature type="compositionally biased region" description="Polar residues" evidence="1">
    <location>
        <begin position="261"/>
        <end position="272"/>
    </location>
</feature>
<evidence type="ECO:0000313" key="2">
    <source>
        <dbReference type="EMBL" id="CAB4215519.1"/>
    </source>
</evidence>
<evidence type="ECO:0000256" key="1">
    <source>
        <dbReference type="SAM" id="MobiDB-lite"/>
    </source>
</evidence>
<reference evidence="2" key="1">
    <citation type="submission" date="2020-05" db="EMBL/GenBank/DDBJ databases">
        <authorList>
            <person name="Chiriac C."/>
            <person name="Salcher M."/>
            <person name="Ghai R."/>
            <person name="Kavagutti S V."/>
        </authorList>
    </citation>
    <scope>NUCLEOTIDE SEQUENCE</scope>
</reference>
<dbReference type="EMBL" id="LR797423">
    <property type="protein sequence ID" value="CAB4215519.1"/>
    <property type="molecule type" value="Genomic_DNA"/>
</dbReference>
<sequence>MNSKTVLNKILAALSLVNEPVEFTDAKDAQGQILQSPTFDLGETVEVISEDGTKTPAPDGEHEIALRDTEGNEVVIRIVTQDGKITERENVEEAQPEMETEMAAEDTDMVPVDEIPQQTQEDEVNVPQTVNGDIKSGTIKAASEKPLFVVGAEGSPKDKEITEDPSEGEVPEQAKDKEQGVLEALTALSYRIDEMEKTIAKYEAMNPPVDSEVTEEEAGVKMSAEPDEEEELPKLDGAPMEENKNQNFSENRKNYGKKNADSQSSFLSKLYK</sequence>
<protein>
    <submittedName>
        <fullName evidence="2">Uncharacterized protein</fullName>
    </submittedName>
</protein>